<protein>
    <recommendedName>
        <fullName evidence="3">D-xylose 1-dehydrogenase (NADP(+), D-xylono-1,5-lactone-forming)</fullName>
        <ecNumber evidence="3">1.1.1.179</ecNumber>
    </recommendedName>
    <alternativeName>
        <fullName evidence="4">D-xylose-NADP dehydrogenase</fullName>
    </alternativeName>
</protein>
<dbReference type="PANTHER" id="PTHR22604">
    <property type="entry name" value="OXIDOREDUCTASES"/>
    <property type="match status" value="1"/>
</dbReference>
<dbReference type="InterPro" id="IPR050984">
    <property type="entry name" value="Gfo/Idh/MocA_domain"/>
</dbReference>
<keyword evidence="2" id="KW-0560">Oxidoreductase</keyword>
<gene>
    <name evidence="8" type="ORF">QCA50_011593</name>
</gene>
<dbReference type="Proteomes" id="UP001385951">
    <property type="component" value="Unassembled WGS sequence"/>
</dbReference>
<dbReference type="Pfam" id="PF01408">
    <property type="entry name" value="GFO_IDH_MocA"/>
    <property type="match status" value="1"/>
</dbReference>
<comment type="similarity">
    <text evidence="1">Belongs to the Gfo/Idh/MocA family.</text>
</comment>
<comment type="caution">
    <text evidence="8">The sequence shown here is derived from an EMBL/GenBank/DDBJ whole genome shotgun (WGS) entry which is preliminary data.</text>
</comment>
<proteinExistence type="inferred from homology"/>
<dbReference type="PANTHER" id="PTHR22604:SF105">
    <property type="entry name" value="TRANS-1,2-DIHYDROBENZENE-1,2-DIOL DEHYDROGENASE"/>
    <property type="match status" value="1"/>
</dbReference>
<reference evidence="8 9" key="1">
    <citation type="submission" date="2022-09" db="EMBL/GenBank/DDBJ databases">
        <authorList>
            <person name="Palmer J.M."/>
        </authorList>
    </citation>
    <scope>NUCLEOTIDE SEQUENCE [LARGE SCALE GENOMIC DNA]</scope>
    <source>
        <strain evidence="8 9">DSM 7382</strain>
    </source>
</reference>
<dbReference type="Gene3D" id="3.40.50.720">
    <property type="entry name" value="NAD(P)-binding Rossmann-like Domain"/>
    <property type="match status" value="1"/>
</dbReference>
<dbReference type="AlphaFoldDB" id="A0AAW0FVJ3"/>
<accession>A0AAW0FVJ3</accession>
<sequence>MTSIFVFFKRVYTALNPPVTLISAQDEPIRFGVLSAARITPMALTIPAKNHPEVIVAAVAARSLTRAQEFAKKWGVEKAYGGSDAYQQLIDDPNVDAIYNPLPNGLHYEWTMKALAAGKHVLLEKPSADTADETKKMFDFAKEKGLVLLEAGHYRFHPLIHRVKQIMESGEIGAIKSIEQIFVIPRGVYLKPDDIRYDFALGGGSMMDQGYYAINCLRFLASSEPTSVISASSLPHEKDSRVDVGMTASLAFPNDIIGSVSTHLSVPPRFGFIPRTLPKTDCKIIGEKGEIFVNNWVVPTFYHYIEVTTKDGDKTKKRVEKVYSPKDVKTGPVNEWKGENWWTSYRFQLEAFVAKLKGREPVTWISAEDSYANLKAIEMVYEKAGLPLRPASIFQLPA</sequence>
<evidence type="ECO:0000313" key="8">
    <source>
        <dbReference type="EMBL" id="KAK7685230.1"/>
    </source>
</evidence>
<evidence type="ECO:0000256" key="1">
    <source>
        <dbReference type="ARBA" id="ARBA00010928"/>
    </source>
</evidence>
<dbReference type="SUPFAM" id="SSF55347">
    <property type="entry name" value="Glyceraldehyde-3-phosphate dehydrogenase-like, C-terminal domain"/>
    <property type="match status" value="1"/>
</dbReference>
<dbReference type="SUPFAM" id="SSF51735">
    <property type="entry name" value="NAD(P)-binding Rossmann-fold domains"/>
    <property type="match status" value="1"/>
</dbReference>
<evidence type="ECO:0000256" key="2">
    <source>
        <dbReference type="ARBA" id="ARBA00023002"/>
    </source>
</evidence>
<keyword evidence="9" id="KW-1185">Reference proteome</keyword>
<feature type="domain" description="GFO/IDH/MocA-like oxidoreductase" evidence="7">
    <location>
        <begin position="161"/>
        <end position="291"/>
    </location>
</feature>
<evidence type="ECO:0000259" key="7">
    <source>
        <dbReference type="Pfam" id="PF22725"/>
    </source>
</evidence>
<dbReference type="GO" id="GO:0000166">
    <property type="term" value="F:nucleotide binding"/>
    <property type="evidence" value="ECO:0007669"/>
    <property type="project" value="InterPro"/>
</dbReference>
<evidence type="ECO:0000313" key="9">
    <source>
        <dbReference type="Proteomes" id="UP001385951"/>
    </source>
</evidence>
<dbReference type="InterPro" id="IPR036291">
    <property type="entry name" value="NAD(P)-bd_dom_sf"/>
</dbReference>
<evidence type="ECO:0000256" key="3">
    <source>
        <dbReference type="ARBA" id="ARBA00038984"/>
    </source>
</evidence>
<dbReference type="Gene3D" id="3.30.360.10">
    <property type="entry name" value="Dihydrodipicolinate Reductase, domain 2"/>
    <property type="match status" value="1"/>
</dbReference>
<feature type="domain" description="Gfo/Idh/MocA-like oxidoreductase N-terminal" evidence="6">
    <location>
        <begin position="30"/>
        <end position="148"/>
    </location>
</feature>
<dbReference type="InterPro" id="IPR000683">
    <property type="entry name" value="Gfo/Idh/MocA-like_OxRdtase_N"/>
</dbReference>
<dbReference type="EC" id="1.1.1.179" evidence="3"/>
<evidence type="ECO:0000256" key="5">
    <source>
        <dbReference type="ARBA" id="ARBA00049233"/>
    </source>
</evidence>
<evidence type="ECO:0000259" key="6">
    <source>
        <dbReference type="Pfam" id="PF01408"/>
    </source>
</evidence>
<organism evidence="8 9">
    <name type="scientific">Cerrena zonata</name>
    <dbReference type="NCBI Taxonomy" id="2478898"/>
    <lineage>
        <taxon>Eukaryota</taxon>
        <taxon>Fungi</taxon>
        <taxon>Dikarya</taxon>
        <taxon>Basidiomycota</taxon>
        <taxon>Agaricomycotina</taxon>
        <taxon>Agaricomycetes</taxon>
        <taxon>Polyporales</taxon>
        <taxon>Cerrenaceae</taxon>
        <taxon>Cerrena</taxon>
    </lineage>
</organism>
<dbReference type="GO" id="GO:0047837">
    <property type="term" value="F:D-xylose 1-dehydrogenase (NADP+) activity"/>
    <property type="evidence" value="ECO:0007669"/>
    <property type="project" value="UniProtKB-EC"/>
</dbReference>
<evidence type="ECO:0000256" key="4">
    <source>
        <dbReference type="ARBA" id="ARBA00042988"/>
    </source>
</evidence>
<dbReference type="InterPro" id="IPR055170">
    <property type="entry name" value="GFO_IDH_MocA-like_dom"/>
</dbReference>
<comment type="catalytic activity">
    <reaction evidence="5">
        <text>D-xylose + NADP(+) = D-xylono-1,5-lactone + NADPH + H(+)</text>
        <dbReference type="Rhea" id="RHEA:22000"/>
        <dbReference type="ChEBI" id="CHEBI:15378"/>
        <dbReference type="ChEBI" id="CHEBI:15867"/>
        <dbReference type="ChEBI" id="CHEBI:53455"/>
        <dbReference type="ChEBI" id="CHEBI:57783"/>
        <dbReference type="ChEBI" id="CHEBI:58349"/>
        <dbReference type="EC" id="1.1.1.179"/>
    </reaction>
</comment>
<dbReference type="Pfam" id="PF22725">
    <property type="entry name" value="GFO_IDH_MocA_C3"/>
    <property type="match status" value="1"/>
</dbReference>
<dbReference type="EMBL" id="JASBNA010000021">
    <property type="protein sequence ID" value="KAK7685230.1"/>
    <property type="molecule type" value="Genomic_DNA"/>
</dbReference>
<name>A0AAW0FVJ3_9APHY</name>